<reference evidence="2" key="1">
    <citation type="journal article" date="2019" name="Int. J. Syst. Evol. Microbiol.">
        <title>The Global Catalogue of Microorganisms (GCM) 10K type strain sequencing project: providing services to taxonomists for standard genome sequencing and annotation.</title>
        <authorList>
            <consortium name="The Broad Institute Genomics Platform"/>
            <consortium name="The Broad Institute Genome Sequencing Center for Infectious Disease"/>
            <person name="Wu L."/>
            <person name="Ma J."/>
        </authorList>
    </citation>
    <scope>NUCLEOTIDE SEQUENCE [LARGE SCALE GENOMIC DNA]</scope>
    <source>
        <strain evidence="2">CECT 7956</strain>
    </source>
</reference>
<accession>A0ABV7Z0S0</accession>
<protein>
    <submittedName>
        <fullName evidence="1">Uncharacterized protein</fullName>
    </submittedName>
</protein>
<evidence type="ECO:0000313" key="1">
    <source>
        <dbReference type="EMBL" id="MFC3812820.1"/>
    </source>
</evidence>
<comment type="caution">
    <text evidence="1">The sequence shown here is derived from an EMBL/GenBank/DDBJ whole genome shotgun (WGS) entry which is preliminary data.</text>
</comment>
<dbReference type="RefSeq" id="WP_379839725.1">
    <property type="nucleotide sequence ID" value="NZ_JBHRYQ010000001.1"/>
</dbReference>
<organism evidence="1 2">
    <name type="scientific">Lacihabitans lacunae</name>
    <dbReference type="NCBI Taxonomy" id="1028214"/>
    <lineage>
        <taxon>Bacteria</taxon>
        <taxon>Pseudomonadati</taxon>
        <taxon>Bacteroidota</taxon>
        <taxon>Cytophagia</taxon>
        <taxon>Cytophagales</taxon>
        <taxon>Leadbetterellaceae</taxon>
        <taxon>Lacihabitans</taxon>
    </lineage>
</organism>
<sequence length="153" mass="18026">MTKYQTEIENLRKACDIAIEAYTNYSPKNWKQSDIDWFVLCTNQTKSGLIDRKPPYNNLSSLKYEYQDVFTYFQEGSGQTVEEFWKIIREEGLPYKRENKLAKILKRGKVKSHIEYDFIKDLIGPYKQEGIISESEESFLDGILVAFEVKNKK</sequence>
<dbReference type="EMBL" id="JBHRYQ010000001">
    <property type="protein sequence ID" value="MFC3812820.1"/>
    <property type="molecule type" value="Genomic_DNA"/>
</dbReference>
<name>A0ABV7Z0S0_9BACT</name>
<dbReference type="Proteomes" id="UP001595616">
    <property type="component" value="Unassembled WGS sequence"/>
</dbReference>
<proteinExistence type="predicted"/>
<evidence type="ECO:0000313" key="2">
    <source>
        <dbReference type="Proteomes" id="UP001595616"/>
    </source>
</evidence>
<gene>
    <name evidence="1" type="ORF">ACFOOI_19305</name>
</gene>
<keyword evidence="2" id="KW-1185">Reference proteome</keyword>